<dbReference type="SUPFAM" id="SSF48350">
    <property type="entry name" value="GTPase activation domain, GAP"/>
    <property type="match status" value="1"/>
</dbReference>
<dbReference type="InterPro" id="IPR001849">
    <property type="entry name" value="PH_domain"/>
</dbReference>
<feature type="region of interest" description="Disordered" evidence="2">
    <location>
        <begin position="474"/>
        <end position="508"/>
    </location>
</feature>
<feature type="compositionally biased region" description="Basic and acidic residues" evidence="2">
    <location>
        <begin position="89"/>
        <end position="98"/>
    </location>
</feature>
<name>A0AAV1TDR4_9STRA</name>
<dbReference type="EMBL" id="CAKLBY020000047">
    <property type="protein sequence ID" value="CAK7918367.1"/>
    <property type="molecule type" value="Genomic_DNA"/>
</dbReference>
<accession>A0AAV1TDR4</accession>
<comment type="caution">
    <text evidence="5">The sequence shown here is derived from an EMBL/GenBank/DDBJ whole genome shotgun (WGS) entry which is preliminary data.</text>
</comment>
<sequence>MSAAFSSRFLRGADADTKNGSNVCVRDVVSDYEEDDKYPPSGYVRLNMPQKPLGSNTSPRRYAGSLQRDGTAASPRAADSRSSGNGGAEKNKTTDEQSAKAVKPQTFGSLSDGRSSRSTSSVQRSARKKWYNDSDEEEEEEKELLAKLADARKKMAELSKVRSDQEEGLSSDLDSCVERPYAELSGKVKESLVSTPSKRTRSTAARNGTDRKENVRTRDSTFDSSADKAKCSEISAAYDTTQKEMNISRLSTTTQASALPVGGTENELNRREAKGLIANTVAAGKSPRDTWPTSKQSVSPQSAGGIGTVQPTEVQTGGFGNAPTIIINRRTDRLKHCAGGSEYSGSPRVGPGSNDEVLSPGPRKVPGAFPGRPGSGVLLEGWLRLKQRRGIKGLKKWNSRYFVLHAKSNEVRYYADVVQSAWGTIPLGELGSISLRLIQRIGKLSHPRYKGCHFDITCRNTWGTHCTDDYISSDDEDGSSSNVISANTNGDLTGTTPSKQEKGGTPRSTRVYSLVADSPQVTVAWVNMLDSLLTRSANSPRPEVGSPVEPTNTTPVANVGARFKKHVARQRWSAMDTESSVLLGPGEIVPRATVYAMNFIFESTPGIETAKFYELEPDAAKLKIALKFLNGFAGEDVTRKPTKADLKELLDAVTAGAVIKLWLKQLQQPLIPFTMYDDFKVLAHEARAMPVDLRQKLGALLEALPKKNLTMLACVLFHLNDVNVYSSKNGMDAARLALHFAAFVLRSPKPSPRGGESKEDIDAVRHLVTEMIINVDTFMDEKEAQLLEDNQL</sequence>
<dbReference type="SMART" id="SM00324">
    <property type="entry name" value="RhoGAP"/>
    <property type="match status" value="1"/>
</dbReference>
<evidence type="ECO:0000313" key="5">
    <source>
        <dbReference type="EMBL" id="CAK7918367.1"/>
    </source>
</evidence>
<evidence type="ECO:0000259" key="4">
    <source>
        <dbReference type="PROSITE" id="PS50238"/>
    </source>
</evidence>
<proteinExistence type="predicted"/>
<feature type="region of interest" description="Disordered" evidence="2">
    <location>
        <begin position="1"/>
        <end position="143"/>
    </location>
</feature>
<reference evidence="5" key="1">
    <citation type="submission" date="2024-01" db="EMBL/GenBank/DDBJ databases">
        <authorList>
            <person name="Webb A."/>
        </authorList>
    </citation>
    <scope>NUCLEOTIDE SEQUENCE</scope>
    <source>
        <strain evidence="5">Pm1</strain>
    </source>
</reference>
<dbReference type="SUPFAM" id="SSF50729">
    <property type="entry name" value="PH domain-like"/>
    <property type="match status" value="1"/>
</dbReference>
<feature type="compositionally biased region" description="Acidic residues" evidence="2">
    <location>
        <begin position="133"/>
        <end position="142"/>
    </location>
</feature>
<dbReference type="Pfam" id="PF00620">
    <property type="entry name" value="RhoGAP"/>
    <property type="match status" value="1"/>
</dbReference>
<feature type="domain" description="Rho-GAP" evidence="4">
    <location>
        <begin position="575"/>
        <end position="779"/>
    </location>
</feature>
<keyword evidence="1" id="KW-0343">GTPase activation</keyword>
<dbReference type="PROSITE" id="PS50003">
    <property type="entry name" value="PH_DOMAIN"/>
    <property type="match status" value="1"/>
</dbReference>
<feature type="compositionally biased region" description="Low complexity" evidence="2">
    <location>
        <begin position="109"/>
        <end position="124"/>
    </location>
</feature>
<dbReference type="CDD" id="cd00159">
    <property type="entry name" value="RhoGAP"/>
    <property type="match status" value="1"/>
</dbReference>
<dbReference type="InterPro" id="IPR008936">
    <property type="entry name" value="Rho_GTPase_activation_prot"/>
</dbReference>
<dbReference type="AlphaFoldDB" id="A0AAV1TDR4"/>
<dbReference type="PANTHER" id="PTHR15228:SF25">
    <property type="entry name" value="F-BAR DOMAIN-CONTAINING PROTEIN"/>
    <property type="match status" value="1"/>
</dbReference>
<dbReference type="InterPro" id="IPR011993">
    <property type="entry name" value="PH-like_dom_sf"/>
</dbReference>
<dbReference type="GO" id="GO:0005096">
    <property type="term" value="F:GTPase activator activity"/>
    <property type="evidence" value="ECO:0007669"/>
    <property type="project" value="UniProtKB-KW"/>
</dbReference>
<organism evidence="5 6">
    <name type="scientific">Peronospora matthiolae</name>
    <dbReference type="NCBI Taxonomy" id="2874970"/>
    <lineage>
        <taxon>Eukaryota</taxon>
        <taxon>Sar</taxon>
        <taxon>Stramenopiles</taxon>
        <taxon>Oomycota</taxon>
        <taxon>Peronosporomycetes</taxon>
        <taxon>Peronosporales</taxon>
        <taxon>Peronosporaceae</taxon>
        <taxon>Peronospora</taxon>
    </lineage>
</organism>
<dbReference type="InterPro" id="IPR000198">
    <property type="entry name" value="RhoGAP_dom"/>
</dbReference>
<dbReference type="SMART" id="SM00233">
    <property type="entry name" value="PH"/>
    <property type="match status" value="1"/>
</dbReference>
<dbReference type="PANTHER" id="PTHR15228">
    <property type="entry name" value="SPERMATHECAL PHYSIOLOGY VARIANT"/>
    <property type="match status" value="1"/>
</dbReference>
<dbReference type="PROSITE" id="PS50238">
    <property type="entry name" value="RHOGAP"/>
    <property type="match status" value="1"/>
</dbReference>
<evidence type="ECO:0000256" key="2">
    <source>
        <dbReference type="SAM" id="MobiDB-lite"/>
    </source>
</evidence>
<feature type="compositionally biased region" description="Low complexity" evidence="2">
    <location>
        <begin position="72"/>
        <end position="83"/>
    </location>
</feature>
<evidence type="ECO:0000256" key="1">
    <source>
        <dbReference type="ARBA" id="ARBA00022468"/>
    </source>
</evidence>
<evidence type="ECO:0000313" key="6">
    <source>
        <dbReference type="Proteomes" id="UP001162060"/>
    </source>
</evidence>
<evidence type="ECO:0000259" key="3">
    <source>
        <dbReference type="PROSITE" id="PS50003"/>
    </source>
</evidence>
<dbReference type="Proteomes" id="UP001162060">
    <property type="component" value="Unassembled WGS sequence"/>
</dbReference>
<feature type="domain" description="PH" evidence="3">
    <location>
        <begin position="376"/>
        <end position="534"/>
    </location>
</feature>
<dbReference type="GO" id="GO:0007165">
    <property type="term" value="P:signal transduction"/>
    <property type="evidence" value="ECO:0007669"/>
    <property type="project" value="InterPro"/>
</dbReference>
<protein>
    <submittedName>
        <fullName evidence="5">Uncharacterized protein</fullName>
    </submittedName>
</protein>
<feature type="region of interest" description="Disordered" evidence="2">
    <location>
        <begin position="187"/>
        <end position="221"/>
    </location>
</feature>
<feature type="compositionally biased region" description="Polar residues" evidence="2">
    <location>
        <begin position="479"/>
        <end position="498"/>
    </location>
</feature>
<dbReference type="InterPro" id="IPR051025">
    <property type="entry name" value="RhoGAP"/>
</dbReference>
<feature type="compositionally biased region" description="Basic and acidic residues" evidence="2">
    <location>
        <begin position="208"/>
        <end position="221"/>
    </location>
</feature>
<feature type="compositionally biased region" description="Polar residues" evidence="2">
    <location>
        <begin position="192"/>
        <end position="206"/>
    </location>
</feature>
<feature type="compositionally biased region" description="Polar residues" evidence="2">
    <location>
        <begin position="291"/>
        <end position="302"/>
    </location>
</feature>
<dbReference type="Gene3D" id="1.10.555.10">
    <property type="entry name" value="Rho GTPase activation protein"/>
    <property type="match status" value="1"/>
</dbReference>
<gene>
    <name evidence="5" type="ORF">PM001_LOCUS5779</name>
</gene>
<feature type="region of interest" description="Disordered" evidence="2">
    <location>
        <begin position="284"/>
        <end position="321"/>
    </location>
</feature>
<dbReference type="Gene3D" id="2.30.29.30">
    <property type="entry name" value="Pleckstrin-homology domain (PH domain)/Phosphotyrosine-binding domain (PTB)"/>
    <property type="match status" value="1"/>
</dbReference>